<dbReference type="InterPro" id="IPR050134">
    <property type="entry name" value="NAD-dep_sirtuin_deacylases"/>
</dbReference>
<feature type="binding site" evidence="3">
    <location>
        <position position="165"/>
    </location>
    <ligand>
        <name>Zn(2+)</name>
        <dbReference type="ChEBI" id="CHEBI:29105"/>
    </ligand>
</feature>
<dbReference type="SUPFAM" id="SSF52467">
    <property type="entry name" value="DHS-like NAD/FAD-binding domain"/>
    <property type="match status" value="1"/>
</dbReference>
<reference evidence="6" key="1">
    <citation type="submission" date="2015-12" db="EMBL/GenBank/DDBJ databases">
        <title>De novo transcriptome assembly of four potential Pierce s Disease insect vectors from Arizona vineyards.</title>
        <authorList>
            <person name="Tassone E.E."/>
        </authorList>
    </citation>
    <scope>NUCLEOTIDE SEQUENCE</scope>
</reference>
<keyword evidence="4" id="KW-0732">Signal</keyword>
<feature type="binding site" evidence="3">
    <location>
        <position position="202"/>
    </location>
    <ligand>
        <name>Zn(2+)</name>
        <dbReference type="ChEBI" id="CHEBI:29105"/>
    </ligand>
</feature>
<gene>
    <name evidence="6" type="ORF">g.4002</name>
    <name evidence="7" type="ORF">g.4003</name>
</gene>
<keyword evidence="2" id="KW-0520">NAD</keyword>
<organism evidence="6">
    <name type="scientific">Clastoptera arizonana</name>
    <name type="common">Arizona spittle bug</name>
    <dbReference type="NCBI Taxonomy" id="38151"/>
    <lineage>
        <taxon>Eukaryota</taxon>
        <taxon>Metazoa</taxon>
        <taxon>Ecdysozoa</taxon>
        <taxon>Arthropoda</taxon>
        <taxon>Hexapoda</taxon>
        <taxon>Insecta</taxon>
        <taxon>Pterygota</taxon>
        <taxon>Neoptera</taxon>
        <taxon>Paraneoptera</taxon>
        <taxon>Hemiptera</taxon>
        <taxon>Auchenorrhyncha</taxon>
        <taxon>Cercopoidea</taxon>
        <taxon>Clastopteridae</taxon>
        <taxon>Clastoptera</taxon>
    </lineage>
</organism>
<dbReference type="GO" id="GO:0046872">
    <property type="term" value="F:metal ion binding"/>
    <property type="evidence" value="ECO:0007669"/>
    <property type="project" value="UniProtKB-KW"/>
</dbReference>
<proteinExistence type="predicted"/>
<dbReference type="GO" id="GO:0017136">
    <property type="term" value="F:histone deacetylase activity, NAD-dependent"/>
    <property type="evidence" value="ECO:0007669"/>
    <property type="project" value="TreeGrafter"/>
</dbReference>
<feature type="binding site" evidence="3">
    <location>
        <position position="207"/>
    </location>
    <ligand>
        <name>Zn(2+)</name>
        <dbReference type="ChEBI" id="CHEBI:29105"/>
    </ligand>
</feature>
<dbReference type="PANTHER" id="PTHR11085">
    <property type="entry name" value="NAD-DEPENDENT PROTEIN DEACYLASE SIRTUIN-5, MITOCHONDRIAL-RELATED"/>
    <property type="match status" value="1"/>
</dbReference>
<evidence type="ECO:0000256" key="4">
    <source>
        <dbReference type="SAM" id="SignalP"/>
    </source>
</evidence>
<evidence type="ECO:0000256" key="3">
    <source>
        <dbReference type="PROSITE-ProRule" id="PRU00236"/>
    </source>
</evidence>
<dbReference type="InterPro" id="IPR026590">
    <property type="entry name" value="Ssirtuin_cat_dom"/>
</dbReference>
<keyword evidence="1" id="KW-0808">Transferase</keyword>
<dbReference type="PROSITE" id="PS50305">
    <property type="entry name" value="SIRTUIN"/>
    <property type="match status" value="1"/>
</dbReference>
<dbReference type="Gene3D" id="3.40.50.1220">
    <property type="entry name" value="TPP-binding domain"/>
    <property type="match status" value="1"/>
</dbReference>
<accession>A0A1B6C5V1</accession>
<evidence type="ECO:0000313" key="6">
    <source>
        <dbReference type="EMBL" id="JAS08883.1"/>
    </source>
</evidence>
<evidence type="ECO:0000259" key="5">
    <source>
        <dbReference type="PROSITE" id="PS50305"/>
    </source>
</evidence>
<dbReference type="GO" id="GO:0070403">
    <property type="term" value="F:NAD+ binding"/>
    <property type="evidence" value="ECO:0007669"/>
    <property type="project" value="InterPro"/>
</dbReference>
<dbReference type="GO" id="GO:0005634">
    <property type="term" value="C:nucleus"/>
    <property type="evidence" value="ECO:0007669"/>
    <property type="project" value="TreeGrafter"/>
</dbReference>
<comment type="caution">
    <text evidence="3">Lacks conserved residue(s) required for the propagation of feature annotation.</text>
</comment>
<dbReference type="EMBL" id="GEDC01004046">
    <property type="protein sequence ID" value="JAS33252.1"/>
    <property type="molecule type" value="Transcribed_RNA"/>
</dbReference>
<feature type="domain" description="Deacetylase sirtuin-type" evidence="5">
    <location>
        <begin position="29"/>
        <end position="305"/>
    </location>
</feature>
<feature type="binding site" evidence="3">
    <location>
        <position position="162"/>
    </location>
    <ligand>
        <name>Zn(2+)</name>
        <dbReference type="ChEBI" id="CHEBI:29105"/>
    </ligand>
</feature>
<protein>
    <recommendedName>
        <fullName evidence="5">Deacetylase sirtuin-type domain-containing protein</fullName>
    </recommendedName>
</protein>
<evidence type="ECO:0000313" key="7">
    <source>
        <dbReference type="EMBL" id="JAS33252.1"/>
    </source>
</evidence>
<sequence>MIFIAKVILLFHCVFIKGQNPPKYDFIRHVEPSNDTDLFRKLLKPARSILVINGPEITAASGLPTKPWDKWRGYSSESLDTLAAFNKSPALIWEYTQYRRDLVLAAKPNQAHKAIAEFEKYLRNEGCGRQLRVFTHNIDSLQTRAGSKNVVELEGSLFKTQCLSCGHVEENFDNPVCPALTARGSRLEGNYPDIPVNDLPHCKQPGCKGLLRPHIKFSDEKINSENIRKAGSLMHTTDFCILVGISTLDLKNPLGHIPPLLTMHNHTIAEFSLEKTYGPPGTSLAKFLFEGRCTQTLPDLLQYSV</sequence>
<dbReference type="EMBL" id="GEDC01028415">
    <property type="protein sequence ID" value="JAS08883.1"/>
    <property type="molecule type" value="Transcribed_RNA"/>
</dbReference>
<dbReference type="Pfam" id="PF02146">
    <property type="entry name" value="SIR2"/>
    <property type="match status" value="1"/>
</dbReference>
<keyword evidence="3" id="KW-0479">Metal-binding</keyword>
<feature type="signal peptide" evidence="4">
    <location>
        <begin position="1"/>
        <end position="18"/>
    </location>
</feature>
<feature type="chain" id="PRO_5008580232" description="Deacetylase sirtuin-type domain-containing protein" evidence="4">
    <location>
        <begin position="19"/>
        <end position="305"/>
    </location>
</feature>
<dbReference type="Gene3D" id="3.30.1600.10">
    <property type="entry name" value="SIR2/SIRT2 'Small Domain"/>
    <property type="match status" value="1"/>
</dbReference>
<dbReference type="AlphaFoldDB" id="A0A1B6C5V1"/>
<dbReference type="InterPro" id="IPR026591">
    <property type="entry name" value="Sirtuin_cat_small_dom_sf"/>
</dbReference>
<dbReference type="InterPro" id="IPR029035">
    <property type="entry name" value="DHS-like_NAD/FAD-binding_dom"/>
</dbReference>
<evidence type="ECO:0000256" key="1">
    <source>
        <dbReference type="ARBA" id="ARBA00022679"/>
    </source>
</evidence>
<name>A0A1B6C5V1_9HEMI</name>
<evidence type="ECO:0000256" key="2">
    <source>
        <dbReference type="ARBA" id="ARBA00023027"/>
    </source>
</evidence>
<dbReference type="InterPro" id="IPR003000">
    <property type="entry name" value="Sirtuin"/>
</dbReference>
<keyword evidence="3" id="KW-0862">Zinc</keyword>
<dbReference type="PANTHER" id="PTHR11085:SF10">
    <property type="entry name" value="NAD-DEPENDENT PROTEIN DEACYLASE SIRTUIN-5, MITOCHONDRIAL-RELATED"/>
    <property type="match status" value="1"/>
</dbReference>